<gene>
    <name evidence="1" type="ORF">AOG55_04550</name>
</gene>
<dbReference type="InParanoid" id="A0A0Q0RVC1"/>
<dbReference type="EMBL" id="LKBH01000045">
    <property type="protein sequence ID" value="KQB36262.1"/>
    <property type="molecule type" value="Genomic_DNA"/>
</dbReference>
<evidence type="ECO:0000313" key="2">
    <source>
        <dbReference type="Proteomes" id="UP000050301"/>
    </source>
</evidence>
<dbReference type="RefSeq" id="WP_054964087.1">
    <property type="nucleotide sequence ID" value="NZ_LKBH01000045.1"/>
</dbReference>
<sequence length="63" mass="6809">MTKKIKCPKCGEIFNKPTWGLKPIEYKAGIKMPGGLVALGAIITCPKCGFEGPLKEFEPVDGE</sequence>
<comment type="caution">
    <text evidence="1">The sequence shown here is derived from an EMBL/GenBank/DDBJ whole genome shotgun (WGS) entry which is preliminary data.</text>
</comment>
<dbReference type="Proteomes" id="UP000050301">
    <property type="component" value="Unassembled WGS sequence"/>
</dbReference>
<proteinExistence type="predicted"/>
<accession>A0A0Q0RVC1</accession>
<dbReference type="AlphaFoldDB" id="A0A0Q0RVC1"/>
<evidence type="ECO:0000313" key="1">
    <source>
        <dbReference type="EMBL" id="KQB36262.1"/>
    </source>
</evidence>
<protein>
    <submittedName>
        <fullName evidence="1">Uncharacterized protein</fullName>
    </submittedName>
</protein>
<keyword evidence="2" id="KW-1185">Reference proteome</keyword>
<reference evidence="1 2" key="1">
    <citation type="submission" date="2015-09" db="EMBL/GenBank/DDBJ databases">
        <title>Heavy metals and arsenic resistance mechanisms in polyextremophilic archaea of the family Ferroplasmaceae.</title>
        <authorList>
            <person name="Bulaev A.G."/>
            <person name="Kanygina A.V."/>
        </authorList>
    </citation>
    <scope>NUCLEOTIDE SEQUENCE [LARGE SCALE GENOMIC DNA]</scope>
    <source>
        <strain evidence="1 2">BH2</strain>
    </source>
</reference>
<organism evidence="1 2">
    <name type="scientific">Acidiplasma cupricumulans</name>
    <dbReference type="NCBI Taxonomy" id="312540"/>
    <lineage>
        <taxon>Archaea</taxon>
        <taxon>Methanobacteriati</taxon>
        <taxon>Thermoplasmatota</taxon>
        <taxon>Thermoplasmata</taxon>
        <taxon>Thermoplasmatales</taxon>
        <taxon>Ferroplasmaceae</taxon>
        <taxon>Acidiplasma</taxon>
    </lineage>
</organism>
<name>A0A0Q0RVC1_9ARCH</name>